<feature type="transmembrane region" description="Helical" evidence="5">
    <location>
        <begin position="39"/>
        <end position="59"/>
    </location>
</feature>
<dbReference type="RefSeq" id="WP_109901664.1">
    <property type="nucleotide sequence ID" value="NZ_QGLE01000001.1"/>
</dbReference>
<proteinExistence type="predicted"/>
<accession>A0A317EHL9</accession>
<comment type="subcellular location">
    <subcellularLocation>
        <location evidence="1">Membrane</location>
    </subcellularLocation>
</comment>
<sequence length="135" mass="14139">MMTLAALLSSLAFGGMAFFSFMLAPLVFGKLGKAEGARFMRDAFAVYFPAMIGLTGFGALLAPPFWMGALLGLVAIGFVLAHLLLRPEIIRLSDARDAGDAKAAASFSRLHGLSQGLNLAQFITLGFVVAGMIGP</sequence>
<dbReference type="EMBL" id="QGLE01000001">
    <property type="protein sequence ID" value="PWR25560.1"/>
    <property type="molecule type" value="Genomic_DNA"/>
</dbReference>
<keyword evidence="8" id="KW-1185">Reference proteome</keyword>
<evidence type="ECO:0000256" key="4">
    <source>
        <dbReference type="ARBA" id="ARBA00023136"/>
    </source>
</evidence>
<dbReference type="Pfam" id="PF13664">
    <property type="entry name" value="DUF4149"/>
    <property type="match status" value="1"/>
</dbReference>
<evidence type="ECO:0000313" key="8">
    <source>
        <dbReference type="Proteomes" id="UP000245461"/>
    </source>
</evidence>
<keyword evidence="2 5" id="KW-0812">Transmembrane</keyword>
<dbReference type="InterPro" id="IPR025423">
    <property type="entry name" value="TMEM205-like"/>
</dbReference>
<keyword evidence="4 5" id="KW-0472">Membrane</keyword>
<feature type="transmembrane region" description="Helical" evidence="5">
    <location>
        <begin position="116"/>
        <end position="134"/>
    </location>
</feature>
<comment type="caution">
    <text evidence="7">The sequence shown here is derived from an EMBL/GenBank/DDBJ whole genome shotgun (WGS) entry which is preliminary data.</text>
</comment>
<evidence type="ECO:0000259" key="6">
    <source>
        <dbReference type="Pfam" id="PF13664"/>
    </source>
</evidence>
<feature type="transmembrane region" description="Helical" evidence="5">
    <location>
        <begin position="6"/>
        <end position="27"/>
    </location>
</feature>
<dbReference type="OrthoDB" id="5741001at2"/>
<feature type="domain" description="TMEM205-like" evidence="6">
    <location>
        <begin position="7"/>
        <end position="96"/>
    </location>
</feature>
<protein>
    <submittedName>
        <fullName evidence="7">DUF4149 domain-containing protein</fullName>
    </submittedName>
</protein>
<evidence type="ECO:0000313" key="7">
    <source>
        <dbReference type="EMBL" id="PWR25560.1"/>
    </source>
</evidence>
<evidence type="ECO:0000256" key="1">
    <source>
        <dbReference type="ARBA" id="ARBA00004370"/>
    </source>
</evidence>
<name>A0A317EHL9_9PROT</name>
<gene>
    <name evidence="7" type="ORF">DKG74_00870</name>
</gene>
<feature type="transmembrane region" description="Helical" evidence="5">
    <location>
        <begin position="65"/>
        <end position="85"/>
    </location>
</feature>
<evidence type="ECO:0000256" key="3">
    <source>
        <dbReference type="ARBA" id="ARBA00022989"/>
    </source>
</evidence>
<reference evidence="7 8" key="1">
    <citation type="submission" date="2018-05" db="EMBL/GenBank/DDBJ databases">
        <title>Zavarzinia sp. HR-AS.</title>
        <authorList>
            <person name="Lee Y."/>
            <person name="Jeon C.O."/>
        </authorList>
    </citation>
    <scope>NUCLEOTIDE SEQUENCE [LARGE SCALE GENOMIC DNA]</scope>
    <source>
        <strain evidence="7 8">HR-AS</strain>
    </source>
</reference>
<dbReference type="AlphaFoldDB" id="A0A317EHL9"/>
<evidence type="ECO:0000256" key="5">
    <source>
        <dbReference type="SAM" id="Phobius"/>
    </source>
</evidence>
<organism evidence="7 8">
    <name type="scientific">Zavarzinia aquatilis</name>
    <dbReference type="NCBI Taxonomy" id="2211142"/>
    <lineage>
        <taxon>Bacteria</taxon>
        <taxon>Pseudomonadati</taxon>
        <taxon>Pseudomonadota</taxon>
        <taxon>Alphaproteobacteria</taxon>
        <taxon>Rhodospirillales</taxon>
        <taxon>Zavarziniaceae</taxon>
        <taxon>Zavarzinia</taxon>
    </lineage>
</organism>
<keyword evidence="3 5" id="KW-1133">Transmembrane helix</keyword>
<dbReference type="Proteomes" id="UP000245461">
    <property type="component" value="Unassembled WGS sequence"/>
</dbReference>
<evidence type="ECO:0000256" key="2">
    <source>
        <dbReference type="ARBA" id="ARBA00022692"/>
    </source>
</evidence>
<dbReference type="GO" id="GO:0016020">
    <property type="term" value="C:membrane"/>
    <property type="evidence" value="ECO:0007669"/>
    <property type="project" value="UniProtKB-SubCell"/>
</dbReference>